<dbReference type="Proteomes" id="UP000320231">
    <property type="component" value="Chromosome"/>
</dbReference>
<name>A0A455UDG2_9GAMM</name>
<dbReference type="EMBL" id="AP019514">
    <property type="protein sequence ID" value="BBI62368.1"/>
    <property type="molecule type" value="Genomic_DNA"/>
</dbReference>
<evidence type="ECO:0000313" key="2">
    <source>
        <dbReference type="Proteomes" id="UP000320231"/>
    </source>
</evidence>
<proteinExistence type="predicted"/>
<protein>
    <submittedName>
        <fullName evidence="1">Uncharacterized protein</fullName>
    </submittedName>
</protein>
<evidence type="ECO:0000313" key="1">
    <source>
        <dbReference type="EMBL" id="BBI62368.1"/>
    </source>
</evidence>
<reference evidence="1 2" key="1">
    <citation type="journal article" date="2019" name="Microbiol. Resour. Announc.">
        <title>Complete Genome Sequence of Halomonas sulfidaeris Strain Esulfide1 Isolated from a Metal Sulfide Rock at a Depth of 2,200 Meters, Obtained Using Nanopore Sequencing.</title>
        <authorList>
            <person name="Saito M."/>
            <person name="Nishigata A."/>
            <person name="Galipon J."/>
            <person name="Arakawa K."/>
        </authorList>
    </citation>
    <scope>NUCLEOTIDE SEQUENCE [LARGE SCALE GENOMIC DNA]</scope>
    <source>
        <strain evidence="1 2">ATCC BAA-803</strain>
    </source>
</reference>
<dbReference type="AlphaFoldDB" id="A0A455UDG2"/>
<dbReference type="KEGG" id="hsr:HSBAA_36740"/>
<gene>
    <name evidence="1" type="ORF">HSBAA_36740</name>
</gene>
<organism evidence="1 2">
    <name type="scientific">Vreelandella sulfidaeris</name>
    <dbReference type="NCBI Taxonomy" id="115553"/>
    <lineage>
        <taxon>Bacteria</taxon>
        <taxon>Pseudomonadati</taxon>
        <taxon>Pseudomonadota</taxon>
        <taxon>Gammaproteobacteria</taxon>
        <taxon>Oceanospirillales</taxon>
        <taxon>Halomonadaceae</taxon>
        <taxon>Vreelandella</taxon>
    </lineage>
</organism>
<accession>A0A455UDG2</accession>
<sequence>MLLKEVKIRYQHSELYNDQNSDKQTTIIEVGSTYRDELGQDEHSRRDLGGVIMSRVPAQLPLGIGLRDDATFDNYFVARTNAPLLERITQQLSAEGGAVYLLMGCPWRGP</sequence>